<keyword evidence="2" id="KW-1185">Reference proteome</keyword>
<name>A0A7W8JW51_9DEIO</name>
<protein>
    <submittedName>
        <fullName evidence="1">Uncharacterized protein</fullName>
    </submittedName>
</protein>
<evidence type="ECO:0000313" key="1">
    <source>
        <dbReference type="EMBL" id="MBB5364332.1"/>
    </source>
</evidence>
<reference evidence="1 2" key="1">
    <citation type="submission" date="2020-08" db="EMBL/GenBank/DDBJ databases">
        <title>Genomic Encyclopedia of Type Strains, Phase IV (KMG-IV): sequencing the most valuable type-strain genomes for metagenomic binning, comparative biology and taxonomic classification.</title>
        <authorList>
            <person name="Goeker M."/>
        </authorList>
    </citation>
    <scope>NUCLEOTIDE SEQUENCE [LARGE SCALE GENOMIC DNA]</scope>
    <source>
        <strain evidence="1 2">DSM 27939</strain>
    </source>
</reference>
<organism evidence="1 2">
    <name type="scientific">Deinococcus humi</name>
    <dbReference type="NCBI Taxonomy" id="662880"/>
    <lineage>
        <taxon>Bacteria</taxon>
        <taxon>Thermotogati</taxon>
        <taxon>Deinococcota</taxon>
        <taxon>Deinococci</taxon>
        <taxon>Deinococcales</taxon>
        <taxon>Deinococcaceae</taxon>
        <taxon>Deinococcus</taxon>
    </lineage>
</organism>
<gene>
    <name evidence="1" type="ORF">HNQ08_003444</name>
</gene>
<proteinExistence type="predicted"/>
<accession>A0A7W8JW51</accession>
<dbReference type="AlphaFoldDB" id="A0A7W8JW51"/>
<comment type="caution">
    <text evidence="1">The sequence shown here is derived from an EMBL/GenBank/DDBJ whole genome shotgun (WGS) entry which is preliminary data.</text>
</comment>
<sequence>MNWSRTTSIRSLHSLEELRTLIEAHDAWGISLQEFQHRAGYRKQGNMEDITTFSWAYSGTSLQEMWNLVQYIHKYYGGTQ</sequence>
<dbReference type="RefSeq" id="WP_184134636.1">
    <property type="nucleotide sequence ID" value="NZ_JACHFL010000010.1"/>
</dbReference>
<evidence type="ECO:0000313" key="2">
    <source>
        <dbReference type="Proteomes" id="UP000552709"/>
    </source>
</evidence>
<dbReference type="EMBL" id="JACHFL010000010">
    <property type="protein sequence ID" value="MBB5364332.1"/>
    <property type="molecule type" value="Genomic_DNA"/>
</dbReference>
<dbReference type="Proteomes" id="UP000552709">
    <property type="component" value="Unassembled WGS sequence"/>
</dbReference>